<organism evidence="1 2">
    <name type="scientific">Actinoplanes sichuanensis</name>
    <dbReference type="NCBI Taxonomy" id="512349"/>
    <lineage>
        <taxon>Bacteria</taxon>
        <taxon>Bacillati</taxon>
        <taxon>Actinomycetota</taxon>
        <taxon>Actinomycetes</taxon>
        <taxon>Micromonosporales</taxon>
        <taxon>Micromonosporaceae</taxon>
        <taxon>Actinoplanes</taxon>
    </lineage>
</organism>
<reference evidence="2" key="1">
    <citation type="journal article" date="2019" name="Int. J. Syst. Evol. Microbiol.">
        <title>The Global Catalogue of Microorganisms (GCM) 10K type strain sequencing project: providing services to taxonomists for standard genome sequencing and annotation.</title>
        <authorList>
            <consortium name="The Broad Institute Genomics Platform"/>
            <consortium name="The Broad Institute Genome Sequencing Center for Infectious Disease"/>
            <person name="Wu L."/>
            <person name="Ma J."/>
        </authorList>
    </citation>
    <scope>NUCLEOTIDE SEQUENCE [LARGE SCALE GENOMIC DNA]</scope>
    <source>
        <strain evidence="2">CCM 7526</strain>
    </source>
</reference>
<dbReference type="EMBL" id="JBHTMK010000040">
    <property type="protein sequence ID" value="MFD1369442.1"/>
    <property type="molecule type" value="Genomic_DNA"/>
</dbReference>
<gene>
    <name evidence="1" type="ORF">ACFQ5G_29240</name>
</gene>
<protein>
    <submittedName>
        <fullName evidence="1">O-methyltransferase</fullName>
        <ecNumber evidence="1">2.1.1.-</ecNumber>
    </submittedName>
</protein>
<dbReference type="GO" id="GO:0032259">
    <property type="term" value="P:methylation"/>
    <property type="evidence" value="ECO:0007669"/>
    <property type="project" value="UniProtKB-KW"/>
</dbReference>
<dbReference type="SUPFAM" id="SSF53335">
    <property type="entry name" value="S-adenosyl-L-methionine-dependent methyltransferases"/>
    <property type="match status" value="1"/>
</dbReference>
<keyword evidence="2" id="KW-1185">Reference proteome</keyword>
<dbReference type="InterPro" id="IPR029063">
    <property type="entry name" value="SAM-dependent_MTases_sf"/>
</dbReference>
<comment type="caution">
    <text evidence="1">The sequence shown here is derived from an EMBL/GenBank/DDBJ whole genome shotgun (WGS) entry which is preliminary data.</text>
</comment>
<sequence length="193" mass="20193">MNASLSQAVPDLVARAEERAGRLGFGMSCEAPVGRLLSVLAAAVPAGGRILELGTGAGIGTAWLAAGLTGRDDVTLTTVELDPALVAAFHDAPWPSWTEILEGDATALLPGLGRFDLIFADAVAGKWTDLDLTLNALAPGGVLIVDDMDLSRYTDPEHHAAVQRVEDTLATDPRLLAVRIPAGTHLTVATRRR</sequence>
<name>A0ABW4AFE4_9ACTN</name>
<dbReference type="PANTHER" id="PTHR43167">
    <property type="entry name" value="PUTATIVE (AFU_ORTHOLOGUE AFUA_6G01830)-RELATED"/>
    <property type="match status" value="1"/>
</dbReference>
<proteinExistence type="predicted"/>
<dbReference type="Gene3D" id="3.40.50.150">
    <property type="entry name" value="Vaccinia Virus protein VP39"/>
    <property type="match status" value="1"/>
</dbReference>
<dbReference type="PANTHER" id="PTHR43167:SF1">
    <property type="entry name" value="PUTATIVE (AFU_ORTHOLOGUE AFUA_6G01830)-RELATED"/>
    <property type="match status" value="1"/>
</dbReference>
<accession>A0ABW4AFE4</accession>
<keyword evidence="1" id="KW-0489">Methyltransferase</keyword>
<evidence type="ECO:0000313" key="2">
    <source>
        <dbReference type="Proteomes" id="UP001597183"/>
    </source>
</evidence>
<dbReference type="GO" id="GO:0008168">
    <property type="term" value="F:methyltransferase activity"/>
    <property type="evidence" value="ECO:0007669"/>
    <property type="project" value="UniProtKB-KW"/>
</dbReference>
<dbReference type="RefSeq" id="WP_317792381.1">
    <property type="nucleotide sequence ID" value="NZ_AP028461.1"/>
</dbReference>
<dbReference type="Proteomes" id="UP001597183">
    <property type="component" value="Unassembled WGS sequence"/>
</dbReference>
<dbReference type="EC" id="2.1.1.-" evidence="1"/>
<evidence type="ECO:0000313" key="1">
    <source>
        <dbReference type="EMBL" id="MFD1369442.1"/>
    </source>
</evidence>
<keyword evidence="1" id="KW-0808">Transferase</keyword>
<dbReference type="CDD" id="cd02440">
    <property type="entry name" value="AdoMet_MTases"/>
    <property type="match status" value="1"/>
</dbReference>
<dbReference type="Pfam" id="PF13578">
    <property type="entry name" value="Methyltransf_24"/>
    <property type="match status" value="1"/>
</dbReference>